<dbReference type="AlphaFoldDB" id="A0A381N923"/>
<accession>A0A381N923</accession>
<keyword evidence="1" id="KW-0472">Membrane</keyword>
<proteinExistence type="predicted"/>
<dbReference type="GO" id="GO:0005509">
    <property type="term" value="F:calcium ion binding"/>
    <property type="evidence" value="ECO:0007669"/>
    <property type="project" value="InterPro"/>
</dbReference>
<sequence length="504" mass="55778">MGFNTVRSARLFMKGATSLPSILTLLIILSPLTVVATNHFDDPIIISVDLENGMVTNQDVIVAGYIENEELPTSVWWHLSNSDDILASGILTDVLIEMDVQSSRPRWEFSFIIDVHNVMPCACNLHILAQETLENPIEAIRSLFLHGATQLLPPTIFLDSPGEGSWASGYFLLQGHSFSIGDSEPMLQAKMIQSETTTQCSEQDSAEILDSEEIFDKISSVDWDTGSFTSEIDVSDFGDGWHDIFVFASDDDSSDISESCMRLRIDNTPPESIITGPDSAIEGSSELLFDSSETDDAVWGRTGIDYIWTLRRPSHTGSVPIDVISGHDIRTYSVSTDYSGEFELSLTAIDQAGNLATTTKSFVIENLAPIVRLEIDGESIFDGDSVSLSKSSTTSFDASQSSDTVNDLHSLRYVWRIDNVPIYEGLHREMSWPEGIENQYELIIEVSDDDSATAILTITVSDAEQREHIPNSIIVLFGSIGFLLYAVIRRRQTSEAKHQIPKWV</sequence>
<gene>
    <name evidence="3" type="ORF">METZ01_LOCUS3946</name>
</gene>
<evidence type="ECO:0000256" key="1">
    <source>
        <dbReference type="SAM" id="Phobius"/>
    </source>
</evidence>
<evidence type="ECO:0000313" key="3">
    <source>
        <dbReference type="EMBL" id="SUZ51092.1"/>
    </source>
</evidence>
<organism evidence="3">
    <name type="scientific">marine metagenome</name>
    <dbReference type="NCBI Taxonomy" id="408172"/>
    <lineage>
        <taxon>unclassified sequences</taxon>
        <taxon>metagenomes</taxon>
        <taxon>ecological metagenomes</taxon>
    </lineage>
</organism>
<dbReference type="EMBL" id="UINC01000205">
    <property type="protein sequence ID" value="SUZ51092.1"/>
    <property type="molecule type" value="Genomic_DNA"/>
</dbReference>
<keyword evidence="1" id="KW-1133">Transmembrane helix</keyword>
<dbReference type="PROSITE" id="PS50268">
    <property type="entry name" value="CADHERIN_2"/>
    <property type="match status" value="1"/>
</dbReference>
<name>A0A381N923_9ZZZZ</name>
<evidence type="ECO:0000259" key="2">
    <source>
        <dbReference type="PROSITE" id="PS50268"/>
    </source>
</evidence>
<dbReference type="GO" id="GO:0016020">
    <property type="term" value="C:membrane"/>
    <property type="evidence" value="ECO:0007669"/>
    <property type="project" value="InterPro"/>
</dbReference>
<keyword evidence="1" id="KW-0812">Transmembrane</keyword>
<protein>
    <recommendedName>
        <fullName evidence="2">Cadherin domain-containing protein</fullName>
    </recommendedName>
</protein>
<dbReference type="InterPro" id="IPR002126">
    <property type="entry name" value="Cadherin-like_dom"/>
</dbReference>
<feature type="domain" description="Cadherin" evidence="2">
    <location>
        <begin position="382"/>
        <end position="472"/>
    </location>
</feature>
<feature type="transmembrane region" description="Helical" evidence="1">
    <location>
        <begin position="469"/>
        <end position="488"/>
    </location>
</feature>
<reference evidence="3" key="1">
    <citation type="submission" date="2018-05" db="EMBL/GenBank/DDBJ databases">
        <authorList>
            <person name="Lanie J.A."/>
            <person name="Ng W.-L."/>
            <person name="Kazmierczak K.M."/>
            <person name="Andrzejewski T.M."/>
            <person name="Davidsen T.M."/>
            <person name="Wayne K.J."/>
            <person name="Tettelin H."/>
            <person name="Glass J.I."/>
            <person name="Rusch D."/>
            <person name="Podicherti R."/>
            <person name="Tsui H.-C.T."/>
            <person name="Winkler M.E."/>
        </authorList>
    </citation>
    <scope>NUCLEOTIDE SEQUENCE</scope>
</reference>
<dbReference type="GO" id="GO:0007156">
    <property type="term" value="P:homophilic cell adhesion via plasma membrane adhesion molecules"/>
    <property type="evidence" value="ECO:0007669"/>
    <property type="project" value="InterPro"/>
</dbReference>